<accession>A0ABR2Z9B7</accession>
<dbReference type="PANTHER" id="PTHR43248:SF25">
    <property type="entry name" value="AB HYDROLASE-1 DOMAIN-CONTAINING PROTEIN-RELATED"/>
    <property type="match status" value="1"/>
</dbReference>
<dbReference type="InterPro" id="IPR000073">
    <property type="entry name" value="AB_hydrolase_1"/>
</dbReference>
<dbReference type="SUPFAM" id="SSF53474">
    <property type="entry name" value="alpha/beta-Hydrolases"/>
    <property type="match status" value="1"/>
</dbReference>
<keyword evidence="5" id="KW-1185">Reference proteome</keyword>
<dbReference type="EMBL" id="JBBXMP010000717">
    <property type="protein sequence ID" value="KAL0057072.1"/>
    <property type="molecule type" value="Genomic_DNA"/>
</dbReference>
<evidence type="ECO:0000313" key="5">
    <source>
        <dbReference type="Proteomes" id="UP001437256"/>
    </source>
</evidence>
<evidence type="ECO:0000313" key="4">
    <source>
        <dbReference type="EMBL" id="KAL0057072.1"/>
    </source>
</evidence>
<evidence type="ECO:0000256" key="1">
    <source>
        <dbReference type="ARBA" id="ARBA00010088"/>
    </source>
</evidence>
<proteinExistence type="inferred from homology"/>
<dbReference type="PANTHER" id="PTHR43248">
    <property type="entry name" value="2-SUCCINYL-6-HYDROXY-2,4-CYCLOHEXADIENE-1-CARBOXYLATE SYNTHASE"/>
    <property type="match status" value="1"/>
</dbReference>
<name>A0ABR2Z9B7_9AGAR</name>
<comment type="caution">
    <text evidence="4">The sequence shown here is derived from an EMBL/GenBank/DDBJ whole genome shotgun (WGS) entry which is preliminary data.</text>
</comment>
<feature type="domain" description="AB hydrolase-1" evidence="3">
    <location>
        <begin position="63"/>
        <end position="119"/>
    </location>
</feature>
<evidence type="ECO:0000256" key="2">
    <source>
        <dbReference type="ARBA" id="ARBA00022801"/>
    </source>
</evidence>
<comment type="similarity">
    <text evidence="1">Belongs to the peptidase S33 family.</text>
</comment>
<dbReference type="Pfam" id="PF00561">
    <property type="entry name" value="Abhydrolase_1"/>
    <property type="match status" value="1"/>
</dbReference>
<reference evidence="4 5" key="1">
    <citation type="submission" date="2024-05" db="EMBL/GenBank/DDBJ databases">
        <title>A draft genome resource for the thread blight pathogen Marasmius tenuissimus strain MS-2.</title>
        <authorList>
            <person name="Yulfo-Soto G.E."/>
            <person name="Baruah I.K."/>
            <person name="Amoako-Attah I."/>
            <person name="Bukari Y."/>
            <person name="Meinhardt L.W."/>
            <person name="Bailey B.A."/>
            <person name="Cohen S.P."/>
        </authorList>
    </citation>
    <scope>NUCLEOTIDE SEQUENCE [LARGE SCALE GENOMIC DNA]</scope>
    <source>
        <strain evidence="4 5">MS-2</strain>
    </source>
</reference>
<protein>
    <recommendedName>
        <fullName evidence="3">AB hydrolase-1 domain-containing protein</fullName>
    </recommendedName>
</protein>
<dbReference type="Proteomes" id="UP001437256">
    <property type="component" value="Unassembled WGS sequence"/>
</dbReference>
<dbReference type="InterPro" id="IPR051601">
    <property type="entry name" value="Serine_prot/Carboxylest_S33"/>
</dbReference>
<organism evidence="4 5">
    <name type="scientific">Marasmius tenuissimus</name>
    <dbReference type="NCBI Taxonomy" id="585030"/>
    <lineage>
        <taxon>Eukaryota</taxon>
        <taxon>Fungi</taxon>
        <taxon>Dikarya</taxon>
        <taxon>Basidiomycota</taxon>
        <taxon>Agaricomycotina</taxon>
        <taxon>Agaricomycetes</taxon>
        <taxon>Agaricomycetidae</taxon>
        <taxon>Agaricales</taxon>
        <taxon>Marasmiineae</taxon>
        <taxon>Marasmiaceae</taxon>
        <taxon>Marasmius</taxon>
    </lineage>
</organism>
<evidence type="ECO:0000259" key="3">
    <source>
        <dbReference type="Pfam" id="PF00561"/>
    </source>
</evidence>
<dbReference type="Gene3D" id="3.40.50.1820">
    <property type="entry name" value="alpha/beta hydrolase"/>
    <property type="match status" value="1"/>
</dbReference>
<feature type="non-terminal residue" evidence="4">
    <location>
        <position position="1"/>
    </location>
</feature>
<sequence length="362" mass="40739">VARSTPRVSFYESRIERALWSGARYTIRELNHSSDTVESVWAESKITGELAAKRDEGKDVLKNINTEYTARDMLEIVKAHGREKLQYWGFSYGTVLGSTFAAMFPDKVERMVLDGVVDVSDDYYTGQWTTSLRDTSKALQRFFTDCLAAGPHKCSFYEPSIDDMNDKLNLLYDSIIQSPVPVHTDTSYGLVDYARLRFTIFKSLYEPFEKWATLARGLQDLVDEPRNGTVLYRMMEEAPVRCDCDPCESRETVLESVRDAQTAITCNDADEVPSSFEHAREHYAKVLKVSEWGSLWAGFRVVCGGWPRIPKARFRGPIAANTSYPLLIIGNAADPVTPLSSYAINISSSVESRTCSLAAIEH</sequence>
<gene>
    <name evidence="4" type="ORF">AAF712_016305</name>
</gene>
<dbReference type="InterPro" id="IPR029058">
    <property type="entry name" value="AB_hydrolase_fold"/>
</dbReference>
<keyword evidence="2" id="KW-0378">Hydrolase</keyword>